<dbReference type="Gene3D" id="1.10.10.2830">
    <property type="match status" value="1"/>
</dbReference>
<gene>
    <name evidence="2" type="ORF">MAGMO_2006</name>
</gene>
<dbReference type="EMBL" id="LO017727">
    <property type="protein sequence ID" value="CRH06179.1"/>
    <property type="molecule type" value="Genomic_DNA"/>
</dbReference>
<organism evidence="2">
    <name type="scientific">Magnetococcus massalia (strain MO-1)</name>
    <dbReference type="NCBI Taxonomy" id="451514"/>
    <lineage>
        <taxon>Bacteria</taxon>
        <taxon>Pseudomonadati</taxon>
        <taxon>Pseudomonadota</taxon>
        <taxon>Magnetococcia</taxon>
        <taxon>Magnetococcales</taxon>
        <taxon>Magnetococcaceae</taxon>
        <taxon>Magnetococcus</taxon>
    </lineage>
</organism>
<protein>
    <recommendedName>
        <fullName evidence="1">ParB/Spo0J HTH domain-containing protein</fullName>
    </recommendedName>
</protein>
<name>A0A1S7LJ77_MAGMO</name>
<dbReference type="AlphaFoldDB" id="A0A1S7LJ77"/>
<dbReference type="Pfam" id="PF17762">
    <property type="entry name" value="HTH_ParB"/>
    <property type="match status" value="1"/>
</dbReference>
<accession>A0A1S7LJ77</accession>
<reference evidence="2" key="1">
    <citation type="submission" date="2015-04" db="EMBL/GenBank/DDBJ databases">
        <authorList>
            <person name="Syromyatnikov M.Y."/>
            <person name="Popov V.N."/>
        </authorList>
    </citation>
    <scope>NUCLEOTIDE SEQUENCE</scope>
    <source>
        <strain evidence="2">MO-1</strain>
    </source>
</reference>
<proteinExistence type="predicted"/>
<feature type="domain" description="ParB/Spo0J HTH" evidence="1">
    <location>
        <begin position="50"/>
        <end position="107"/>
    </location>
</feature>
<sequence>MKGKLSQDRKTIIFKIPMRFHRQGGKRMVILPEHEQARQEMTNPSEDPMLNALTKAQKWQKMLDKSETMTIAQLAEREGVERSMMARVLRLTILAPDIIEAILDGRVPETFSLESLRESIPLLWSEQREKWGFTSHL</sequence>
<evidence type="ECO:0000313" key="2">
    <source>
        <dbReference type="EMBL" id="CRH06179.1"/>
    </source>
</evidence>
<dbReference type="SUPFAM" id="SSF109709">
    <property type="entry name" value="KorB DNA-binding domain-like"/>
    <property type="match status" value="1"/>
</dbReference>
<dbReference type="InterPro" id="IPR041468">
    <property type="entry name" value="HTH_ParB/Spo0J"/>
</dbReference>
<evidence type="ECO:0000259" key="1">
    <source>
        <dbReference type="Pfam" id="PF17762"/>
    </source>
</evidence>